<keyword evidence="3" id="KW-1185">Reference proteome</keyword>
<reference evidence="2 3" key="1">
    <citation type="submission" date="2022-12" db="EMBL/GenBank/DDBJ databases">
        <title>Draft genome sequence of Paenibacillus sp. dW9.</title>
        <authorList>
            <person name="Choi E.-W."/>
            <person name="Kim D.-U."/>
        </authorList>
    </citation>
    <scope>NUCLEOTIDE SEQUENCE [LARGE SCALE GENOMIC DNA]</scope>
    <source>
        <strain evidence="3">dW9</strain>
    </source>
</reference>
<feature type="transmembrane region" description="Helical" evidence="1">
    <location>
        <begin position="53"/>
        <end position="75"/>
    </location>
</feature>
<feature type="transmembrane region" description="Helical" evidence="1">
    <location>
        <begin position="87"/>
        <end position="107"/>
    </location>
</feature>
<name>A0ABT4QHI7_9BACL</name>
<feature type="transmembrane region" description="Helical" evidence="1">
    <location>
        <begin position="119"/>
        <end position="139"/>
    </location>
</feature>
<proteinExistence type="predicted"/>
<keyword evidence="1" id="KW-0812">Transmembrane</keyword>
<evidence type="ECO:0000313" key="2">
    <source>
        <dbReference type="EMBL" id="MCZ8516314.1"/>
    </source>
</evidence>
<protein>
    <submittedName>
        <fullName evidence="2">Uncharacterized protein</fullName>
    </submittedName>
</protein>
<dbReference type="InterPro" id="IPR046739">
    <property type="entry name" value="DUF6789"/>
</dbReference>
<dbReference type="Pfam" id="PF20587">
    <property type="entry name" value="DUF6789"/>
    <property type="match status" value="1"/>
</dbReference>
<organism evidence="2 3">
    <name type="scientific">Paenibacillus gyeongsangnamensis</name>
    <dbReference type="NCBI Taxonomy" id="3388067"/>
    <lineage>
        <taxon>Bacteria</taxon>
        <taxon>Bacillati</taxon>
        <taxon>Bacillota</taxon>
        <taxon>Bacilli</taxon>
        <taxon>Bacillales</taxon>
        <taxon>Paenibacillaceae</taxon>
        <taxon>Paenibacillus</taxon>
    </lineage>
</organism>
<dbReference type="RefSeq" id="WP_269884841.1">
    <property type="nucleotide sequence ID" value="NZ_JAQAGZ010000022.1"/>
</dbReference>
<comment type="caution">
    <text evidence="2">The sequence shown here is derived from an EMBL/GenBank/DDBJ whole genome shotgun (WGS) entry which is preliminary data.</text>
</comment>
<keyword evidence="1" id="KW-1133">Transmembrane helix</keyword>
<accession>A0ABT4QHI7</accession>
<dbReference type="EMBL" id="JAQAGZ010000022">
    <property type="protein sequence ID" value="MCZ8516314.1"/>
    <property type="molecule type" value="Genomic_DNA"/>
</dbReference>
<keyword evidence="1" id="KW-0472">Membrane</keyword>
<evidence type="ECO:0000313" key="3">
    <source>
        <dbReference type="Proteomes" id="UP001527882"/>
    </source>
</evidence>
<gene>
    <name evidence="2" type="ORF">O9H85_28770</name>
</gene>
<feature type="transmembrane region" description="Helical" evidence="1">
    <location>
        <begin position="9"/>
        <end position="33"/>
    </location>
</feature>
<dbReference type="Proteomes" id="UP001527882">
    <property type="component" value="Unassembled WGS sequence"/>
</dbReference>
<sequence length="146" mass="15439">MEKLNWGRAILAGVVGTILFNIVMYIDIAVTGVPADIPALLGTKLIGEGSGALFVGHLVHLLNGIVLAIIFFAMSPHMPGRNNIIKGVLFAIAELIAGVWLFMLPIMGAGIMGLGLAKAIPVITLLRHLAYGIGIGLIYRDSKKVN</sequence>
<evidence type="ECO:0000256" key="1">
    <source>
        <dbReference type="SAM" id="Phobius"/>
    </source>
</evidence>